<dbReference type="RefSeq" id="WP_382272555.1">
    <property type="nucleotide sequence ID" value="NZ_JBHTBU010000002.1"/>
</dbReference>
<comment type="caution">
    <text evidence="1">The sequence shown here is derived from an EMBL/GenBank/DDBJ whole genome shotgun (WGS) entry which is preliminary data.</text>
</comment>
<evidence type="ECO:0000313" key="1">
    <source>
        <dbReference type="EMBL" id="MFC7289229.1"/>
    </source>
</evidence>
<accession>A0ABW2IDR1</accession>
<dbReference type="Proteomes" id="UP001596542">
    <property type="component" value="Unassembled WGS sequence"/>
</dbReference>
<keyword evidence="2" id="KW-1185">Reference proteome</keyword>
<name>A0ABW2IDR1_9BURK</name>
<protein>
    <submittedName>
        <fullName evidence="1">Cysteine-rich CWC family protein</fullName>
    </submittedName>
</protein>
<proteinExistence type="predicted"/>
<dbReference type="InterPro" id="IPR032720">
    <property type="entry name" value="Cys_rich_CWC"/>
</dbReference>
<dbReference type="EMBL" id="JBHTBU010000002">
    <property type="protein sequence ID" value="MFC7289229.1"/>
    <property type="molecule type" value="Genomic_DNA"/>
</dbReference>
<dbReference type="Pfam" id="PF14375">
    <property type="entry name" value="Cys_rich_CWC"/>
    <property type="match status" value="1"/>
</dbReference>
<gene>
    <name evidence="1" type="ORF">ACFQPC_14365</name>
</gene>
<evidence type="ECO:0000313" key="2">
    <source>
        <dbReference type="Proteomes" id="UP001596542"/>
    </source>
</evidence>
<organism evidence="1 2">
    <name type="scientific">Herminiimonas glaciei</name>
    <dbReference type="NCBI Taxonomy" id="523788"/>
    <lineage>
        <taxon>Bacteria</taxon>
        <taxon>Pseudomonadati</taxon>
        <taxon>Pseudomonadota</taxon>
        <taxon>Betaproteobacteria</taxon>
        <taxon>Burkholderiales</taxon>
        <taxon>Oxalobacteraceae</taxon>
        <taxon>Herminiimonas</taxon>
    </lineage>
</organism>
<reference evidence="2" key="1">
    <citation type="journal article" date="2019" name="Int. J. Syst. Evol. Microbiol.">
        <title>The Global Catalogue of Microorganisms (GCM) 10K type strain sequencing project: providing services to taxonomists for standard genome sequencing and annotation.</title>
        <authorList>
            <consortium name="The Broad Institute Genomics Platform"/>
            <consortium name="The Broad Institute Genome Sequencing Center for Infectious Disease"/>
            <person name="Wu L."/>
            <person name="Ma J."/>
        </authorList>
    </citation>
    <scope>NUCLEOTIDE SEQUENCE [LARGE SCALE GENOMIC DNA]</scope>
    <source>
        <strain evidence="2">KACC 12508</strain>
    </source>
</reference>
<sequence length="71" mass="7302">MSSCSQCGAAFSCGMVDTANNEACWCTALPTAPKTEVLRNADGSARTCMCPTCLAALRARRQAATIAATKA</sequence>